<dbReference type="RefSeq" id="WP_219777553.1">
    <property type="nucleotide sequence ID" value="NZ_JAHXPT010000001.1"/>
</dbReference>
<reference evidence="1 2" key="1">
    <citation type="submission" date="2021-07" db="EMBL/GenBank/DDBJ databases">
        <title>Clostridium weizhouense sp. nov., an anaerobic bacterium isolated from activated sludge of Petroleum wastewater.</title>
        <authorList>
            <person name="Li Q."/>
        </authorList>
    </citation>
    <scope>NUCLEOTIDE SEQUENCE [LARGE SCALE GENOMIC DNA]</scope>
    <source>
        <strain evidence="1 2">YB-6</strain>
    </source>
</reference>
<organism evidence="1 2">
    <name type="scientific">Clostridium weizhouense</name>
    <dbReference type="NCBI Taxonomy" id="2859781"/>
    <lineage>
        <taxon>Bacteria</taxon>
        <taxon>Bacillati</taxon>
        <taxon>Bacillota</taxon>
        <taxon>Clostridia</taxon>
        <taxon>Eubacteriales</taxon>
        <taxon>Clostridiaceae</taxon>
        <taxon>Clostridium</taxon>
    </lineage>
</organism>
<evidence type="ECO:0000313" key="1">
    <source>
        <dbReference type="EMBL" id="MBW6408485.1"/>
    </source>
</evidence>
<evidence type="ECO:0000313" key="2">
    <source>
        <dbReference type="Proteomes" id="UP001519921"/>
    </source>
</evidence>
<dbReference type="EMBL" id="JAHXPT010000001">
    <property type="protein sequence ID" value="MBW6408485.1"/>
    <property type="molecule type" value="Genomic_DNA"/>
</dbReference>
<gene>
    <name evidence="1" type="ORF">KYD98_00095</name>
</gene>
<sequence length="51" mass="5979">MESKFSKEQIVESKHFTPNEKDILNALLGEEEYSINDAKNVINKFYDREAD</sequence>
<keyword evidence="2" id="KW-1185">Reference proteome</keyword>
<comment type="caution">
    <text evidence="1">The sequence shown here is derived from an EMBL/GenBank/DDBJ whole genome shotgun (WGS) entry which is preliminary data.</text>
</comment>
<accession>A0ABS7AIJ8</accession>
<proteinExistence type="predicted"/>
<protein>
    <submittedName>
        <fullName evidence="1">Uncharacterized protein</fullName>
    </submittedName>
</protein>
<dbReference type="Proteomes" id="UP001519921">
    <property type="component" value="Unassembled WGS sequence"/>
</dbReference>
<name>A0ABS7AIJ8_9CLOT</name>